<reference evidence="1 2" key="1">
    <citation type="submission" date="2018-06" db="EMBL/GenBank/DDBJ databases">
        <title>Comparative genomics reveals the genomic features of Rhizophagus irregularis, R. cerebriforme, R. diaphanum and Gigaspora rosea, and their symbiotic lifestyle signature.</title>
        <authorList>
            <person name="Morin E."/>
            <person name="San Clemente H."/>
            <person name="Chen E.C.H."/>
            <person name="De La Providencia I."/>
            <person name="Hainaut M."/>
            <person name="Kuo A."/>
            <person name="Kohler A."/>
            <person name="Murat C."/>
            <person name="Tang N."/>
            <person name="Roy S."/>
            <person name="Loubradou J."/>
            <person name="Henrissat B."/>
            <person name="Grigoriev I.V."/>
            <person name="Corradi N."/>
            <person name="Roux C."/>
            <person name="Martin F.M."/>
        </authorList>
    </citation>
    <scope>NUCLEOTIDE SEQUENCE [LARGE SCALE GENOMIC DNA]</scope>
    <source>
        <strain evidence="1 2">DAOM 227022</strain>
    </source>
</reference>
<protein>
    <submittedName>
        <fullName evidence="1">Uncharacterized protein</fullName>
    </submittedName>
</protein>
<gene>
    <name evidence="1" type="ORF">C1645_817868</name>
</gene>
<dbReference type="Proteomes" id="UP000265703">
    <property type="component" value="Unassembled WGS sequence"/>
</dbReference>
<sequence>MIVAFGGSCISLEGSGKITGGDIKVYENIPVLGGTGVTGSIAENILRDKIAALIKILLRVDAKFSLYFNEMELDRYEQQMLEAFIQIEGKTFQNHSNNTVIFILMSNLLYNAKMLECFIVAFKSAAPFTKFKLFKFYFEFDLISEDKEKFNYIVYNLLIRNYEKSRIKSILKSGSIIGFDLDLSDYSDI</sequence>
<comment type="caution">
    <text evidence="1">The sequence shown here is derived from an EMBL/GenBank/DDBJ whole genome shotgun (WGS) entry which is preliminary data.</text>
</comment>
<accession>A0A397TAY5</accession>
<dbReference type="AlphaFoldDB" id="A0A397TAY5"/>
<proteinExistence type="predicted"/>
<name>A0A397TAY5_9GLOM</name>
<dbReference type="EMBL" id="QKYT01000079">
    <property type="protein sequence ID" value="RIA94509.1"/>
    <property type="molecule type" value="Genomic_DNA"/>
</dbReference>
<evidence type="ECO:0000313" key="1">
    <source>
        <dbReference type="EMBL" id="RIA94509.1"/>
    </source>
</evidence>
<evidence type="ECO:0000313" key="2">
    <source>
        <dbReference type="Proteomes" id="UP000265703"/>
    </source>
</evidence>
<dbReference type="OrthoDB" id="440424at2759"/>
<keyword evidence="2" id="KW-1185">Reference proteome</keyword>
<organism evidence="1 2">
    <name type="scientific">Glomus cerebriforme</name>
    <dbReference type="NCBI Taxonomy" id="658196"/>
    <lineage>
        <taxon>Eukaryota</taxon>
        <taxon>Fungi</taxon>
        <taxon>Fungi incertae sedis</taxon>
        <taxon>Mucoromycota</taxon>
        <taxon>Glomeromycotina</taxon>
        <taxon>Glomeromycetes</taxon>
        <taxon>Glomerales</taxon>
        <taxon>Glomeraceae</taxon>
        <taxon>Glomus</taxon>
    </lineage>
</organism>